<dbReference type="EMBL" id="JAAIUW010000013">
    <property type="protein sequence ID" value="KAF7803920.1"/>
    <property type="molecule type" value="Genomic_DNA"/>
</dbReference>
<name>A0A834SGB2_9FABA</name>
<proteinExistence type="predicted"/>
<evidence type="ECO:0000313" key="1">
    <source>
        <dbReference type="EMBL" id="KAF7803920.1"/>
    </source>
</evidence>
<dbReference type="Proteomes" id="UP000634136">
    <property type="component" value="Unassembled WGS sequence"/>
</dbReference>
<keyword evidence="2" id="KW-1185">Reference proteome</keyword>
<gene>
    <name evidence="1" type="ORF">G2W53_043031</name>
</gene>
<organism evidence="1 2">
    <name type="scientific">Senna tora</name>
    <dbReference type="NCBI Taxonomy" id="362788"/>
    <lineage>
        <taxon>Eukaryota</taxon>
        <taxon>Viridiplantae</taxon>
        <taxon>Streptophyta</taxon>
        <taxon>Embryophyta</taxon>
        <taxon>Tracheophyta</taxon>
        <taxon>Spermatophyta</taxon>
        <taxon>Magnoliopsida</taxon>
        <taxon>eudicotyledons</taxon>
        <taxon>Gunneridae</taxon>
        <taxon>Pentapetalae</taxon>
        <taxon>rosids</taxon>
        <taxon>fabids</taxon>
        <taxon>Fabales</taxon>
        <taxon>Fabaceae</taxon>
        <taxon>Caesalpinioideae</taxon>
        <taxon>Cassia clade</taxon>
        <taxon>Senna</taxon>
    </lineage>
</organism>
<comment type="caution">
    <text evidence="1">The sequence shown here is derived from an EMBL/GenBank/DDBJ whole genome shotgun (WGS) entry which is preliminary data.</text>
</comment>
<evidence type="ECO:0000313" key="2">
    <source>
        <dbReference type="Proteomes" id="UP000634136"/>
    </source>
</evidence>
<accession>A0A834SGB2</accession>
<dbReference type="AlphaFoldDB" id="A0A834SGB2"/>
<reference evidence="1" key="1">
    <citation type="submission" date="2020-09" db="EMBL/GenBank/DDBJ databases">
        <title>Genome-Enabled Discovery of Anthraquinone Biosynthesis in Senna tora.</title>
        <authorList>
            <person name="Kang S.-H."/>
            <person name="Pandey R.P."/>
            <person name="Lee C.-M."/>
            <person name="Sim J.-S."/>
            <person name="Jeong J.-T."/>
            <person name="Choi B.-S."/>
            <person name="Jung M."/>
            <person name="Ginzburg D."/>
            <person name="Zhao K."/>
            <person name="Won S.Y."/>
            <person name="Oh T.-J."/>
            <person name="Yu Y."/>
            <person name="Kim N.-H."/>
            <person name="Lee O.R."/>
            <person name="Lee T.-H."/>
            <person name="Bashyal P."/>
            <person name="Kim T.-S."/>
            <person name="Lee W.-H."/>
            <person name="Kawkins C."/>
            <person name="Kim C.-K."/>
            <person name="Kim J.S."/>
            <person name="Ahn B.O."/>
            <person name="Rhee S.Y."/>
            <person name="Sohng J.K."/>
        </authorList>
    </citation>
    <scope>NUCLEOTIDE SEQUENCE</scope>
    <source>
        <tissue evidence="1">Leaf</tissue>
    </source>
</reference>
<protein>
    <submittedName>
        <fullName evidence="1">Uncharacterized protein</fullName>
    </submittedName>
</protein>
<sequence length="116" mass="13016">MMLYFTTYTYKRDKKHESVSKSSILLVNSGFIRDPRLCLLHQRIEFKNISPALIDTAGSALKDDGSILFLAPLPSSSFAGDAEMNSIFLFARRIKHNPCVRTSARPKPPIPLPHAE</sequence>